<dbReference type="Proteomes" id="UP000033187">
    <property type="component" value="Chromosome 1"/>
</dbReference>
<proteinExistence type="predicted"/>
<protein>
    <submittedName>
        <fullName evidence="1">Uncharacterized protein</fullName>
    </submittedName>
</protein>
<evidence type="ECO:0000313" key="2">
    <source>
        <dbReference type="Proteomes" id="UP000033187"/>
    </source>
</evidence>
<gene>
    <name evidence="1" type="ORF">YBN1229_v1_0815</name>
</gene>
<dbReference type="AlphaFoldDB" id="A0A0D6JBX7"/>
<dbReference type="InterPro" id="IPR017026">
    <property type="entry name" value="ImuA"/>
</dbReference>
<name>A0A0D6JBX7_9HYPH</name>
<dbReference type="KEGG" id="fil:BN1229_v1_0811"/>
<organism evidence="1 2">
    <name type="scientific">Candidatus Filomicrobium marinum</name>
    <dbReference type="NCBI Taxonomy" id="1608628"/>
    <lineage>
        <taxon>Bacteria</taxon>
        <taxon>Pseudomonadati</taxon>
        <taxon>Pseudomonadota</taxon>
        <taxon>Alphaproteobacteria</taxon>
        <taxon>Hyphomicrobiales</taxon>
        <taxon>Hyphomicrobiaceae</taxon>
        <taxon>Filomicrobium</taxon>
    </lineage>
</organism>
<keyword evidence="2" id="KW-1185">Reference proteome</keyword>
<dbReference type="EMBL" id="LN829119">
    <property type="protein sequence ID" value="CPR16454.1"/>
    <property type="molecule type" value="Genomic_DNA"/>
</dbReference>
<accession>A0A0D6JBX7</accession>
<evidence type="ECO:0000313" key="1">
    <source>
        <dbReference type="EMBL" id="CPR16454.1"/>
    </source>
</evidence>
<dbReference type="InterPro" id="IPR027417">
    <property type="entry name" value="P-loop_NTPase"/>
</dbReference>
<dbReference type="PIRSF" id="PIRSF034285">
    <property type="entry name" value="UCP034285"/>
    <property type="match status" value="1"/>
</dbReference>
<dbReference type="SUPFAM" id="SSF52540">
    <property type="entry name" value="P-loop containing nucleoside triphosphate hydrolases"/>
    <property type="match status" value="1"/>
</dbReference>
<dbReference type="Gene3D" id="3.40.50.300">
    <property type="entry name" value="P-loop containing nucleotide triphosphate hydrolases"/>
    <property type="match status" value="1"/>
</dbReference>
<reference evidence="2" key="1">
    <citation type="submission" date="2015-02" db="EMBL/GenBank/DDBJ databases">
        <authorList>
            <person name="Chooi Y.-H."/>
        </authorList>
    </citation>
    <scope>NUCLEOTIDE SEQUENCE [LARGE SCALE GENOMIC DNA]</scope>
    <source>
        <strain evidence="2">strain Y</strain>
    </source>
</reference>
<dbReference type="KEGG" id="fiy:BN1229_v1_0815"/>
<sequence length="299" mass="32662">MAGGGAMGSELSPKDVLLRDRFQHAAETSSKITALRGLIAATERHATRKYVHPEREARLPSSIWCTGVPDIDGALPEGGLSREGVHEFSGEKYADMPVASAYLLAVLRRFADLEPASPSRYVLWCQTVRTEREFGAPYGAGLREFGFDPQRFLFVSSAKNNDVLWALEEGARAGSLLAVIGEVDTISFTQTRRLSLAAAAAGTPVLLLRSDQDRAASAAETRWRVQAASGVSDRLVSTVPGHARWQIALNRCHGGRPGNWTVEWEHEAHCFRLVEDLCARSSEMAEAQFPRPCMRLASG</sequence>